<feature type="compositionally biased region" description="Polar residues" evidence="12">
    <location>
        <begin position="392"/>
        <end position="405"/>
    </location>
</feature>
<feature type="short sequence motif" description="Q motif" evidence="10">
    <location>
        <begin position="1"/>
        <end position="29"/>
    </location>
</feature>
<dbReference type="Proteomes" id="UP000271925">
    <property type="component" value="Unassembled WGS sequence"/>
</dbReference>
<evidence type="ECO:0000259" key="13">
    <source>
        <dbReference type="PROSITE" id="PS51192"/>
    </source>
</evidence>
<comment type="caution">
    <text evidence="16">The sequence shown here is derived from an EMBL/GenBank/DDBJ whole genome shotgun (WGS) entry which is preliminary data.</text>
</comment>
<dbReference type="InterPro" id="IPR027417">
    <property type="entry name" value="P-loop_NTPase"/>
</dbReference>
<evidence type="ECO:0000256" key="10">
    <source>
        <dbReference type="PROSITE-ProRule" id="PRU00552"/>
    </source>
</evidence>
<comment type="similarity">
    <text evidence="7 11">Belongs to the DEAD box helicase family.</text>
</comment>
<feature type="domain" description="DEAD-box RNA helicase Q" evidence="15">
    <location>
        <begin position="1"/>
        <end position="29"/>
    </location>
</feature>
<keyword evidence="17" id="KW-1185">Reference proteome</keyword>
<dbReference type="InterPro" id="IPR001650">
    <property type="entry name" value="Helicase_C-like"/>
</dbReference>
<feature type="domain" description="Helicase ATP-binding" evidence="13">
    <location>
        <begin position="32"/>
        <end position="208"/>
    </location>
</feature>
<dbReference type="InterPro" id="IPR044742">
    <property type="entry name" value="DEAD/DEAH_RhlB"/>
</dbReference>
<evidence type="ECO:0000256" key="12">
    <source>
        <dbReference type="SAM" id="MobiDB-lite"/>
    </source>
</evidence>
<evidence type="ECO:0000256" key="8">
    <source>
        <dbReference type="ARBA" id="ARBA00047984"/>
    </source>
</evidence>
<dbReference type="GO" id="GO:0005524">
    <property type="term" value="F:ATP binding"/>
    <property type="evidence" value="ECO:0007669"/>
    <property type="project" value="UniProtKB-KW"/>
</dbReference>
<evidence type="ECO:0000256" key="5">
    <source>
        <dbReference type="ARBA" id="ARBA00022806"/>
    </source>
</evidence>
<dbReference type="RefSeq" id="WP_124873224.1">
    <property type="nucleotide sequence ID" value="NZ_RQJO01000007.1"/>
</dbReference>
<name>A0A3P1C312_9BACT</name>
<dbReference type="Gene3D" id="3.40.50.300">
    <property type="entry name" value="P-loop containing nucleotide triphosphate hydrolases"/>
    <property type="match status" value="2"/>
</dbReference>
<evidence type="ECO:0000313" key="17">
    <source>
        <dbReference type="Proteomes" id="UP000271925"/>
    </source>
</evidence>
<reference evidence="16 17" key="1">
    <citation type="submission" date="2018-11" db="EMBL/GenBank/DDBJ databases">
        <authorList>
            <person name="Zhou Z."/>
            <person name="Wang G."/>
        </authorList>
    </citation>
    <scope>NUCLEOTIDE SEQUENCE [LARGE SCALE GENOMIC DNA]</scope>
    <source>
        <strain evidence="16 17">KCTC52004</strain>
    </source>
</reference>
<evidence type="ECO:0000256" key="9">
    <source>
        <dbReference type="ARBA" id="ARBA00074363"/>
    </source>
</evidence>
<dbReference type="GO" id="GO:0005829">
    <property type="term" value="C:cytosol"/>
    <property type="evidence" value="ECO:0007669"/>
    <property type="project" value="TreeGrafter"/>
</dbReference>
<dbReference type="SMART" id="SM00490">
    <property type="entry name" value="HELICc"/>
    <property type="match status" value="1"/>
</dbReference>
<gene>
    <name evidence="16" type="ORF">EHT25_08445</name>
</gene>
<dbReference type="PROSITE" id="PS00039">
    <property type="entry name" value="DEAD_ATP_HELICASE"/>
    <property type="match status" value="1"/>
</dbReference>
<dbReference type="PANTHER" id="PTHR47959">
    <property type="entry name" value="ATP-DEPENDENT RNA HELICASE RHLE-RELATED"/>
    <property type="match status" value="1"/>
</dbReference>
<keyword evidence="5 11" id="KW-0347">Helicase</keyword>
<dbReference type="PROSITE" id="PS51192">
    <property type="entry name" value="HELICASE_ATP_BIND_1"/>
    <property type="match status" value="1"/>
</dbReference>
<dbReference type="CDD" id="cd18787">
    <property type="entry name" value="SF2_C_DEAD"/>
    <property type="match status" value="1"/>
</dbReference>
<dbReference type="GO" id="GO:0042255">
    <property type="term" value="P:ribosome assembly"/>
    <property type="evidence" value="ECO:0007669"/>
    <property type="project" value="UniProtKB-ARBA"/>
</dbReference>
<feature type="domain" description="Helicase C-terminal" evidence="14">
    <location>
        <begin position="231"/>
        <end position="382"/>
    </location>
</feature>
<dbReference type="FunFam" id="3.40.50.300:FF:000108">
    <property type="entry name" value="ATP-dependent RNA helicase RhlE"/>
    <property type="match status" value="1"/>
</dbReference>
<keyword evidence="6 11" id="KW-0067">ATP-binding</keyword>
<dbReference type="EMBL" id="RQJO01000007">
    <property type="protein sequence ID" value="RRB07790.1"/>
    <property type="molecule type" value="Genomic_DNA"/>
</dbReference>
<dbReference type="PROSITE" id="PS51195">
    <property type="entry name" value="Q_MOTIF"/>
    <property type="match status" value="1"/>
</dbReference>
<keyword evidence="4 11" id="KW-0378">Hydrolase</keyword>
<dbReference type="Pfam" id="PF00270">
    <property type="entry name" value="DEAD"/>
    <property type="match status" value="1"/>
</dbReference>
<evidence type="ECO:0000256" key="7">
    <source>
        <dbReference type="ARBA" id="ARBA00038437"/>
    </source>
</evidence>
<dbReference type="Pfam" id="PF00271">
    <property type="entry name" value="Helicase_C"/>
    <property type="match status" value="1"/>
</dbReference>
<dbReference type="OrthoDB" id="974172at2"/>
<dbReference type="InterPro" id="IPR050079">
    <property type="entry name" value="DEAD_box_RNA_helicase"/>
</dbReference>
<sequence>MSFTKLSLIEPILKALSAEGYTTPTPIQEQAIPILLERKDLLGCAQTGTGKTAAFAIPILQILSEQKLSDRGPRPIKALILTPTRELAIQIGESFSAYGKFLNLRHTVIFGGVPQHSQTLALKAGVDIMIATPGRLLDLMNQRFVHLQNIELFVLDEADRMLDMGFIHDVKKVIAKLPSQRQSLFFSATMPPEVSKLADTILRKPVRVEVTPISSTAETVKQAVYFVDKVDKKRLLIHLLNDKAIASALVFARTKHGADKVAKDLLKAGIPAEAIHGNKSQNARQRALSNFKSRQTRVLVATDIAARGIDVEELSHVINYELPNIPETYVHRIGRTGRAGNNGIALSFCDSEEKEYLRDINKLISKTIPVIDNHPYPMETAIASTGTASAARPQTNSGATGNRSENAFRGSNRRRFGRR</sequence>
<evidence type="ECO:0000259" key="14">
    <source>
        <dbReference type="PROSITE" id="PS51194"/>
    </source>
</evidence>
<dbReference type="GO" id="GO:0016787">
    <property type="term" value="F:hydrolase activity"/>
    <property type="evidence" value="ECO:0007669"/>
    <property type="project" value="UniProtKB-KW"/>
</dbReference>
<comment type="catalytic activity">
    <reaction evidence="8">
        <text>ATP + H2O = ADP + phosphate + H(+)</text>
        <dbReference type="Rhea" id="RHEA:13065"/>
        <dbReference type="ChEBI" id="CHEBI:15377"/>
        <dbReference type="ChEBI" id="CHEBI:15378"/>
        <dbReference type="ChEBI" id="CHEBI:30616"/>
        <dbReference type="ChEBI" id="CHEBI:43474"/>
        <dbReference type="ChEBI" id="CHEBI:456216"/>
        <dbReference type="EC" id="3.6.4.13"/>
    </reaction>
</comment>
<dbReference type="GO" id="GO:0009266">
    <property type="term" value="P:response to temperature stimulus"/>
    <property type="evidence" value="ECO:0007669"/>
    <property type="project" value="UniProtKB-ARBA"/>
</dbReference>
<dbReference type="GO" id="GO:0003724">
    <property type="term" value="F:RNA helicase activity"/>
    <property type="evidence" value="ECO:0007669"/>
    <property type="project" value="UniProtKB-EC"/>
</dbReference>
<dbReference type="PROSITE" id="PS51194">
    <property type="entry name" value="HELICASE_CTER"/>
    <property type="match status" value="1"/>
</dbReference>
<accession>A0A3P1C312</accession>
<dbReference type="InterPro" id="IPR014014">
    <property type="entry name" value="RNA_helicase_DEAD_Q_motif"/>
</dbReference>
<dbReference type="PANTHER" id="PTHR47959:SF13">
    <property type="entry name" value="ATP-DEPENDENT RNA HELICASE RHLE"/>
    <property type="match status" value="1"/>
</dbReference>
<keyword evidence="3 11" id="KW-0547">Nucleotide-binding</keyword>
<dbReference type="CDD" id="cd00268">
    <property type="entry name" value="DEADc"/>
    <property type="match status" value="1"/>
</dbReference>
<evidence type="ECO:0000256" key="2">
    <source>
        <dbReference type="ARBA" id="ARBA00022490"/>
    </source>
</evidence>
<evidence type="ECO:0000256" key="3">
    <source>
        <dbReference type="ARBA" id="ARBA00022741"/>
    </source>
</evidence>
<evidence type="ECO:0000256" key="4">
    <source>
        <dbReference type="ARBA" id="ARBA00022801"/>
    </source>
</evidence>
<dbReference type="SMART" id="SM00487">
    <property type="entry name" value="DEXDc"/>
    <property type="match status" value="1"/>
</dbReference>
<evidence type="ECO:0000256" key="6">
    <source>
        <dbReference type="ARBA" id="ARBA00022840"/>
    </source>
</evidence>
<dbReference type="GO" id="GO:0003676">
    <property type="term" value="F:nucleic acid binding"/>
    <property type="evidence" value="ECO:0007669"/>
    <property type="project" value="InterPro"/>
</dbReference>
<evidence type="ECO:0000259" key="15">
    <source>
        <dbReference type="PROSITE" id="PS51195"/>
    </source>
</evidence>
<dbReference type="InterPro" id="IPR000629">
    <property type="entry name" value="RNA-helicase_DEAD-box_CS"/>
</dbReference>
<dbReference type="InterPro" id="IPR011545">
    <property type="entry name" value="DEAD/DEAH_box_helicase_dom"/>
</dbReference>
<dbReference type="AlphaFoldDB" id="A0A3P1C312"/>
<organism evidence="16 17">
    <name type="scientific">Larkinella rosea</name>
    <dbReference type="NCBI Taxonomy" id="2025312"/>
    <lineage>
        <taxon>Bacteria</taxon>
        <taxon>Pseudomonadati</taxon>
        <taxon>Bacteroidota</taxon>
        <taxon>Cytophagia</taxon>
        <taxon>Cytophagales</taxon>
        <taxon>Spirosomataceae</taxon>
        <taxon>Larkinella</taxon>
    </lineage>
</organism>
<evidence type="ECO:0000256" key="1">
    <source>
        <dbReference type="ARBA" id="ARBA00012552"/>
    </source>
</evidence>
<dbReference type="SUPFAM" id="SSF52540">
    <property type="entry name" value="P-loop containing nucleoside triphosphate hydrolases"/>
    <property type="match status" value="1"/>
</dbReference>
<evidence type="ECO:0000313" key="16">
    <source>
        <dbReference type="EMBL" id="RRB07790.1"/>
    </source>
</evidence>
<proteinExistence type="inferred from homology"/>
<dbReference type="EC" id="3.6.4.13" evidence="1"/>
<evidence type="ECO:0000256" key="11">
    <source>
        <dbReference type="RuleBase" id="RU000492"/>
    </source>
</evidence>
<keyword evidence="2" id="KW-0963">Cytoplasm</keyword>
<dbReference type="InterPro" id="IPR014001">
    <property type="entry name" value="Helicase_ATP-bd"/>
</dbReference>
<feature type="region of interest" description="Disordered" evidence="12">
    <location>
        <begin position="386"/>
        <end position="419"/>
    </location>
</feature>
<protein>
    <recommendedName>
        <fullName evidence="9">DEAD-box ATP-dependent RNA helicase RhpA</fullName>
        <ecNumber evidence="1">3.6.4.13</ecNumber>
    </recommendedName>
</protein>